<dbReference type="EMBL" id="CABFWF030000011">
    <property type="protein sequence ID" value="CAD7035698.1"/>
    <property type="molecule type" value="Genomic_DNA"/>
</dbReference>
<keyword evidence="3" id="KW-1185">Reference proteome</keyword>
<evidence type="ECO:0000313" key="2">
    <source>
        <dbReference type="EMBL" id="CAD7035698.1"/>
    </source>
</evidence>
<protein>
    <submittedName>
        <fullName evidence="2">Uncharacterized protein</fullName>
    </submittedName>
</protein>
<keyword evidence="1" id="KW-1133">Transmembrane helix</keyword>
<organism evidence="2 3">
    <name type="scientific">Pseudorhizobium endolithicum</name>
    <dbReference type="NCBI Taxonomy" id="1191678"/>
    <lineage>
        <taxon>Bacteria</taxon>
        <taxon>Pseudomonadati</taxon>
        <taxon>Pseudomonadota</taxon>
        <taxon>Alphaproteobacteria</taxon>
        <taxon>Hyphomicrobiales</taxon>
        <taxon>Rhizobiaceae</taxon>
        <taxon>Rhizobium/Agrobacterium group</taxon>
        <taxon>Pseudorhizobium</taxon>
    </lineage>
</organism>
<reference evidence="2 3" key="1">
    <citation type="submission" date="2020-11" db="EMBL/GenBank/DDBJ databases">
        <authorList>
            <person name="Lassalle F."/>
        </authorList>
    </citation>
    <scope>NUCLEOTIDE SEQUENCE [LARGE SCALE GENOMIC DNA]</scope>
    <source>
        <strain evidence="2 3">JC140</strain>
    </source>
</reference>
<accession>A0ABM8PKY7</accession>
<keyword evidence="1" id="KW-0812">Transmembrane</keyword>
<feature type="transmembrane region" description="Helical" evidence="1">
    <location>
        <begin position="50"/>
        <end position="68"/>
    </location>
</feature>
<name>A0ABM8PKY7_9HYPH</name>
<evidence type="ECO:0000313" key="3">
    <source>
        <dbReference type="Proteomes" id="UP000606921"/>
    </source>
</evidence>
<proteinExistence type="predicted"/>
<gene>
    <name evidence="2" type="ORF">REJC140_03441</name>
</gene>
<comment type="caution">
    <text evidence="2">The sequence shown here is derived from an EMBL/GenBank/DDBJ whole genome shotgun (WGS) entry which is preliminary data.</text>
</comment>
<dbReference type="Proteomes" id="UP000606921">
    <property type="component" value="Unassembled WGS sequence"/>
</dbReference>
<evidence type="ECO:0000256" key="1">
    <source>
        <dbReference type="SAM" id="Phobius"/>
    </source>
</evidence>
<keyword evidence="1" id="KW-0472">Membrane</keyword>
<dbReference type="RefSeq" id="WP_142592485.1">
    <property type="nucleotide sequence ID" value="NZ_CABFWF030000011.1"/>
</dbReference>
<sequence length="87" mass="9654">MNRAAFFASLRGGAMFPHGFTNPLLPAQTLNQPAWIAFRYIFHSEDLLGWIMFFVGILRIVGLIINCAKQNVTSQIRQISAGTGCII</sequence>